<keyword evidence="5 11" id="KW-0547">Nucleotide-binding</keyword>
<dbReference type="SUPFAM" id="SSF56219">
    <property type="entry name" value="DNase I-like"/>
    <property type="match status" value="1"/>
</dbReference>
<dbReference type="CDD" id="cd00038">
    <property type="entry name" value="CAP_ED"/>
    <property type="match status" value="2"/>
</dbReference>
<evidence type="ECO:0000256" key="7">
    <source>
        <dbReference type="ARBA" id="ARBA00022840"/>
    </source>
</evidence>
<keyword evidence="6" id="KW-0418">Kinase</keyword>
<dbReference type="Pfam" id="PF03372">
    <property type="entry name" value="Exo_endo_phos"/>
    <property type="match status" value="1"/>
</dbReference>
<dbReference type="GO" id="GO:0005952">
    <property type="term" value="C:cAMP-dependent protein kinase complex"/>
    <property type="evidence" value="ECO:0007669"/>
    <property type="project" value="TreeGrafter"/>
</dbReference>
<dbReference type="InterPro" id="IPR036691">
    <property type="entry name" value="Endo/exonu/phosph_ase_sf"/>
</dbReference>
<evidence type="ECO:0000256" key="6">
    <source>
        <dbReference type="ARBA" id="ARBA00022777"/>
    </source>
</evidence>
<dbReference type="GO" id="GO:0005524">
    <property type="term" value="F:ATP binding"/>
    <property type="evidence" value="ECO:0007669"/>
    <property type="project" value="UniProtKB-UniRule"/>
</dbReference>
<evidence type="ECO:0000256" key="10">
    <source>
        <dbReference type="ARBA" id="ARBA00024113"/>
    </source>
</evidence>
<keyword evidence="4" id="KW-0808">Transferase</keyword>
<dbReference type="SMART" id="SM00100">
    <property type="entry name" value="cNMP"/>
    <property type="match status" value="1"/>
</dbReference>
<feature type="non-terminal residue" evidence="15">
    <location>
        <position position="1"/>
    </location>
</feature>
<gene>
    <name evidence="15" type="primary">NOCT</name>
    <name evidence="15" type="ORF">SNEC2469_LOCUS26588</name>
</gene>
<name>A0A813A4M8_9DINO</name>
<dbReference type="PANTHER" id="PTHR24353">
    <property type="entry name" value="CYCLIC NUCLEOTIDE-DEPENDENT PROTEIN KINASE"/>
    <property type="match status" value="1"/>
</dbReference>
<dbReference type="PROSITE" id="PS00108">
    <property type="entry name" value="PROTEIN_KINASE_ST"/>
    <property type="match status" value="1"/>
</dbReference>
<evidence type="ECO:0000259" key="13">
    <source>
        <dbReference type="PROSITE" id="PS50011"/>
    </source>
</evidence>
<evidence type="ECO:0000256" key="5">
    <source>
        <dbReference type="ARBA" id="ARBA00022741"/>
    </source>
</evidence>
<dbReference type="PROSITE" id="PS50011">
    <property type="entry name" value="PROTEIN_KINASE_DOM"/>
    <property type="match status" value="1"/>
</dbReference>
<keyword evidence="9" id="KW-0142">cGMP-binding</keyword>
<dbReference type="OrthoDB" id="354826at2759"/>
<evidence type="ECO:0000256" key="4">
    <source>
        <dbReference type="ARBA" id="ARBA00022679"/>
    </source>
</evidence>
<dbReference type="GO" id="GO:0004691">
    <property type="term" value="F:cAMP-dependent protein kinase activity"/>
    <property type="evidence" value="ECO:0007669"/>
    <property type="project" value="TreeGrafter"/>
</dbReference>
<evidence type="ECO:0000313" key="15">
    <source>
        <dbReference type="EMBL" id="CAE7853499.1"/>
    </source>
</evidence>
<sequence>RVVHPKARQAQLLRFKPGELASNKAGAAKLYNSLALPKEVNREDQFGTGIFVVREGSFKLMNTSGRESFLGPGCVFGELELVQGCAGEVVAGDLGGTCFTISSMVLLSTINALARTIGSRNLRFLSAVPLFRFLDSPDLAMLGRYAFSITHAKDACIYEAGQMPKEFLYVVKSGCLVSQSNGRERYIYPGECLDQVSAWCSRPHAETVRVSNEYDAAGMLALSFQLLQEVLGDHMPDFLWRCTLLRMLRDMWSDRLSFGAPVMWRDDPEAFARACIIRSFPAKSSQLFSADETASILWYVVLDGSLRTTGEDARAGRSFCWSEGHKETQIGTTRDGCTLAMLLQDAIGSATPYGDKLEVVKNALIFRNLDRTQQAQLAEAGHLLLRRRGQFLFKEGDLASHFFIIKEGEVVVSKGGEIIRTLGSFSTFGEAELLSGKTRYFSVKCKSDTVTVLGMDTMIFEQLVKDQVSEQLHNQLRLRRTDIGLNDLRKLRVIGHGTFGTVQLMEHQPSGMRYALKRIRRSQAIARGQQLSLCNERELLTDLAATLGTGGNARGYSGRTEAMDTSEGRDAAHGSDTGTATSALQRIRESLAELQWPPVLKRTWSAAGPPEKSESSVRVLSLNLLADSKQKEEEWSATPEDVLQWPKRRLRLLEILLQEEADIICLQELDMEVAGVPGGLDSELRLAGYQGILTKPKSPATDGCAVFVKEDRFTVLEEADVGYAAAALLKDRRSELQLLAVSAHLKSGKTEVAEKQRRDQMVSLLDLLSRLSVPACGVILACDMNAVSIPDGKIGDPLAYTAALSHELRLQSSYAESSKEPEFTTWKLRPKGEVKRTIDYILHSPSLCVAALLKLPSDAEMPKARLPSHSYPSDHLALGVDFVLAAEAKTRAKREFFLNGLKQHMPGGELFFAIRSLGILAGWQARFYTGGLILALQALHEKRIVYRDLKPENVLLDSDGYPKLIDFGCAVRLGVLSKHGWVKGLDLVEGMASKRVEQDFQLLLSVAAKAARWQEAFDCARRIRSHQGATEAANSWGKGGSWQRAVQVIQTLQWMGFRVAVETLNAASSSCERHSPFRRGWLWSMQCWMEVAAKGLRTSVVSLNSALVCLGSSLRWHKGCHLLHTGLRRGLEPDDISLNTLVTACEKTVNWELATRTLLLQRLFAIESDIIGRNAAVSACANAGQWCLASFLMSSSKQSGLRISPVSVAAMATAGERSNQWRVPLGLIDSYRSLTGVVCYGAALDALESWGKWAEGLSLLHEIPQRPSSHQQKRPWLDPMALSATASVGHLSLESLFGRMQEMLIVVGYCQVSSHAAAGQHAAHPHRYAALHGQSLAAPEVILGEEYGDSCDVWSLGVCLYEFVCGPLPFANSAENPKQVFQHILSTPLSFPGNVTSSVCKHLLRSLLRRSPEGRLGCGQNGLWDVREHVYFQNFRFDRMLHKRLEPPLAPSPPCTPSGDEESLTEDSGPSVQSSESDDWATSF</sequence>
<dbReference type="Proteomes" id="UP000601435">
    <property type="component" value="Unassembled WGS sequence"/>
</dbReference>
<evidence type="ECO:0000256" key="9">
    <source>
        <dbReference type="ARBA" id="ARBA00022992"/>
    </source>
</evidence>
<evidence type="ECO:0000259" key="14">
    <source>
        <dbReference type="PROSITE" id="PS50042"/>
    </source>
</evidence>
<dbReference type="InterPro" id="IPR011990">
    <property type="entry name" value="TPR-like_helical_dom_sf"/>
</dbReference>
<dbReference type="Gene3D" id="1.25.40.10">
    <property type="entry name" value="Tetratricopeptide repeat domain"/>
    <property type="match status" value="1"/>
</dbReference>
<feature type="domain" description="Cyclic nucleotide-binding" evidence="14">
    <location>
        <begin position="40"/>
        <end position="82"/>
    </location>
</feature>
<keyword evidence="3" id="KW-0140">cGMP</keyword>
<feature type="region of interest" description="Disordered" evidence="12">
    <location>
        <begin position="1448"/>
        <end position="1484"/>
    </location>
</feature>
<dbReference type="InterPro" id="IPR005135">
    <property type="entry name" value="Endo/exonuclease/phosphatase"/>
</dbReference>
<dbReference type="Gene3D" id="2.60.120.10">
    <property type="entry name" value="Jelly Rolls"/>
    <property type="match status" value="2"/>
</dbReference>
<dbReference type="InterPro" id="IPR011009">
    <property type="entry name" value="Kinase-like_dom_sf"/>
</dbReference>
<organism evidence="15 16">
    <name type="scientific">Symbiodinium necroappetens</name>
    <dbReference type="NCBI Taxonomy" id="1628268"/>
    <lineage>
        <taxon>Eukaryota</taxon>
        <taxon>Sar</taxon>
        <taxon>Alveolata</taxon>
        <taxon>Dinophyceae</taxon>
        <taxon>Suessiales</taxon>
        <taxon>Symbiodiniaceae</taxon>
        <taxon>Symbiodinium</taxon>
    </lineage>
</organism>
<dbReference type="InterPro" id="IPR017441">
    <property type="entry name" value="Protein_kinase_ATP_BS"/>
</dbReference>
<evidence type="ECO:0000256" key="11">
    <source>
        <dbReference type="PROSITE-ProRule" id="PRU10141"/>
    </source>
</evidence>
<dbReference type="Pfam" id="PF00069">
    <property type="entry name" value="Pkinase"/>
    <property type="match status" value="2"/>
</dbReference>
<evidence type="ECO:0000256" key="12">
    <source>
        <dbReference type="SAM" id="MobiDB-lite"/>
    </source>
</evidence>
<reference evidence="15" key="1">
    <citation type="submission" date="2021-02" db="EMBL/GenBank/DDBJ databases">
        <authorList>
            <person name="Dougan E. K."/>
            <person name="Rhodes N."/>
            <person name="Thang M."/>
            <person name="Chan C."/>
        </authorList>
    </citation>
    <scope>NUCLEOTIDE SEQUENCE</scope>
</reference>
<evidence type="ECO:0000256" key="3">
    <source>
        <dbReference type="ARBA" id="ARBA00022535"/>
    </source>
</evidence>
<dbReference type="Gene3D" id="3.60.10.10">
    <property type="entry name" value="Endonuclease/exonuclease/phosphatase"/>
    <property type="match status" value="1"/>
</dbReference>
<dbReference type="GO" id="GO:0030553">
    <property type="term" value="F:cGMP binding"/>
    <property type="evidence" value="ECO:0007669"/>
    <property type="project" value="UniProtKB-KW"/>
</dbReference>
<keyword evidence="16" id="KW-1185">Reference proteome</keyword>
<keyword evidence="2" id="KW-0723">Serine/threonine-protein kinase</keyword>
<dbReference type="SMART" id="SM00220">
    <property type="entry name" value="S_TKc"/>
    <property type="match status" value="1"/>
</dbReference>
<proteinExistence type="predicted"/>
<keyword evidence="8" id="KW-0460">Magnesium</keyword>
<keyword evidence="7 11" id="KW-0067">ATP-binding</keyword>
<feature type="compositionally biased region" description="Polar residues" evidence="12">
    <location>
        <begin position="1466"/>
        <end position="1484"/>
    </location>
</feature>
<evidence type="ECO:0000256" key="1">
    <source>
        <dbReference type="ARBA" id="ARBA00001946"/>
    </source>
</evidence>
<evidence type="ECO:0000256" key="8">
    <source>
        <dbReference type="ARBA" id="ARBA00022842"/>
    </source>
</evidence>
<feature type="region of interest" description="Disordered" evidence="12">
    <location>
        <begin position="555"/>
        <end position="581"/>
    </location>
</feature>
<dbReference type="EMBL" id="CAJNJA010054397">
    <property type="protein sequence ID" value="CAE7853499.1"/>
    <property type="molecule type" value="Genomic_DNA"/>
</dbReference>
<accession>A0A813A4M8</accession>
<feature type="binding site" evidence="11">
    <location>
        <position position="517"/>
    </location>
    <ligand>
        <name>ATP</name>
        <dbReference type="ChEBI" id="CHEBI:30616"/>
    </ligand>
</feature>
<dbReference type="PANTHER" id="PTHR24353:SF37">
    <property type="entry name" value="CAMP-DEPENDENT PROTEIN KINASE CATALYTIC SUBUNIT PRKX"/>
    <property type="match status" value="1"/>
</dbReference>
<feature type="domain" description="Cyclic nucleotide-binding" evidence="14">
    <location>
        <begin position="365"/>
        <end position="464"/>
    </location>
</feature>
<dbReference type="InterPro" id="IPR000719">
    <property type="entry name" value="Prot_kinase_dom"/>
</dbReference>
<comment type="caution">
    <text evidence="15">The sequence shown here is derived from an EMBL/GenBank/DDBJ whole genome shotgun (WGS) entry which is preliminary data.</text>
</comment>
<dbReference type="InterPro" id="IPR000595">
    <property type="entry name" value="cNMP-bd_dom"/>
</dbReference>
<dbReference type="Gene3D" id="1.10.510.10">
    <property type="entry name" value="Transferase(Phosphotransferase) domain 1"/>
    <property type="match status" value="2"/>
</dbReference>
<dbReference type="Gene3D" id="3.30.200.20">
    <property type="entry name" value="Phosphorylase Kinase, domain 1"/>
    <property type="match status" value="1"/>
</dbReference>
<evidence type="ECO:0000313" key="16">
    <source>
        <dbReference type="Proteomes" id="UP000601435"/>
    </source>
</evidence>
<dbReference type="InterPro" id="IPR008271">
    <property type="entry name" value="Ser/Thr_kinase_AS"/>
</dbReference>
<dbReference type="Pfam" id="PF00027">
    <property type="entry name" value="cNMP_binding"/>
    <property type="match status" value="1"/>
</dbReference>
<dbReference type="PROSITE" id="PS50042">
    <property type="entry name" value="CNMP_BINDING_3"/>
    <property type="match status" value="2"/>
</dbReference>
<feature type="domain" description="Protein kinase" evidence="13">
    <location>
        <begin position="488"/>
        <end position="1432"/>
    </location>
</feature>
<dbReference type="SUPFAM" id="SSF56112">
    <property type="entry name" value="Protein kinase-like (PK-like)"/>
    <property type="match status" value="2"/>
</dbReference>
<protein>
    <recommendedName>
        <fullName evidence="10">cGMP-dependent protein kinase</fullName>
    </recommendedName>
</protein>
<comment type="cofactor">
    <cofactor evidence="1">
        <name>Mg(2+)</name>
        <dbReference type="ChEBI" id="CHEBI:18420"/>
    </cofactor>
</comment>
<dbReference type="PROSITE" id="PS00107">
    <property type="entry name" value="PROTEIN_KINASE_ATP"/>
    <property type="match status" value="1"/>
</dbReference>
<dbReference type="SUPFAM" id="SSF51206">
    <property type="entry name" value="cAMP-binding domain-like"/>
    <property type="match status" value="3"/>
</dbReference>
<dbReference type="InterPro" id="IPR018490">
    <property type="entry name" value="cNMP-bd_dom_sf"/>
</dbReference>
<evidence type="ECO:0000256" key="2">
    <source>
        <dbReference type="ARBA" id="ARBA00022527"/>
    </source>
</evidence>
<dbReference type="InterPro" id="IPR014710">
    <property type="entry name" value="RmlC-like_jellyroll"/>
</dbReference>